<dbReference type="FunFam" id="1.20.120.1150:FF:000002">
    <property type="entry name" value="Serine/threonine-protein phosphatase 2A activator"/>
    <property type="match status" value="1"/>
</dbReference>
<dbReference type="PANTHER" id="PTHR10012:SF0">
    <property type="entry name" value="SERINE_THREONINE-PROTEIN PHOSPHATASE 2A ACTIVATOR"/>
    <property type="match status" value="1"/>
</dbReference>
<evidence type="ECO:0000256" key="4">
    <source>
        <dbReference type="ARBA" id="ARBA00022490"/>
    </source>
</evidence>
<gene>
    <name evidence="8" type="ORF">BB559_003385</name>
</gene>
<accession>A0A2T9YLQ4</accession>
<organism evidence="8 9">
    <name type="scientific">Furculomyces boomerangus</name>
    <dbReference type="NCBI Taxonomy" id="61424"/>
    <lineage>
        <taxon>Eukaryota</taxon>
        <taxon>Fungi</taxon>
        <taxon>Fungi incertae sedis</taxon>
        <taxon>Zoopagomycota</taxon>
        <taxon>Kickxellomycotina</taxon>
        <taxon>Harpellomycetes</taxon>
        <taxon>Harpellales</taxon>
        <taxon>Harpellaceae</taxon>
        <taxon>Furculomyces</taxon>
    </lineage>
</organism>
<name>A0A2T9YLQ4_9FUNG</name>
<comment type="function">
    <text evidence="7">PPIases accelerate the folding of proteins. It catalyzes the cis-trans isomerization of proline imidic peptide bonds in oligopeptides.</text>
</comment>
<keyword evidence="4 7" id="KW-0963">Cytoplasm</keyword>
<keyword evidence="5 7" id="KW-0697">Rotamase</keyword>
<dbReference type="EMBL" id="MBFT01000330">
    <property type="protein sequence ID" value="PVU93214.1"/>
    <property type="molecule type" value="Genomic_DNA"/>
</dbReference>
<evidence type="ECO:0000313" key="8">
    <source>
        <dbReference type="EMBL" id="PVU93214.1"/>
    </source>
</evidence>
<comment type="similarity">
    <text evidence="3 7">Belongs to the PTPA-type PPIase family.</text>
</comment>
<evidence type="ECO:0000256" key="5">
    <source>
        <dbReference type="ARBA" id="ARBA00023110"/>
    </source>
</evidence>
<dbReference type="GO" id="GO:0005634">
    <property type="term" value="C:nucleus"/>
    <property type="evidence" value="ECO:0007669"/>
    <property type="project" value="TreeGrafter"/>
</dbReference>
<evidence type="ECO:0000313" key="9">
    <source>
        <dbReference type="Proteomes" id="UP000245699"/>
    </source>
</evidence>
<evidence type="ECO:0000256" key="6">
    <source>
        <dbReference type="ARBA" id="ARBA00023235"/>
    </source>
</evidence>
<dbReference type="STRING" id="61424.A0A2T9YLQ4"/>
<dbReference type="GO" id="GO:0007052">
    <property type="term" value="P:mitotic spindle organization"/>
    <property type="evidence" value="ECO:0007669"/>
    <property type="project" value="TreeGrafter"/>
</dbReference>
<keyword evidence="9" id="KW-1185">Reference proteome</keyword>
<comment type="subcellular location">
    <subcellularLocation>
        <location evidence="2 7">Cytoplasm</location>
    </subcellularLocation>
</comment>
<dbReference type="Proteomes" id="UP000245699">
    <property type="component" value="Unassembled WGS sequence"/>
</dbReference>
<dbReference type="PANTHER" id="PTHR10012">
    <property type="entry name" value="SERINE/THREONINE-PROTEIN PHOSPHATASE 2A REGULATORY SUBUNIT B"/>
    <property type="match status" value="1"/>
</dbReference>
<dbReference type="InterPro" id="IPR043170">
    <property type="entry name" value="PTPA_C_lid"/>
</dbReference>
<dbReference type="EC" id="5.2.1.8" evidence="7"/>
<dbReference type="Gene3D" id="1.20.120.1150">
    <property type="match status" value="1"/>
</dbReference>
<dbReference type="GO" id="GO:0008160">
    <property type="term" value="F:protein tyrosine phosphatase activator activity"/>
    <property type="evidence" value="ECO:0007669"/>
    <property type="project" value="TreeGrafter"/>
</dbReference>
<dbReference type="OrthoDB" id="16120at2759"/>
<sequence>MYSLPTRQITKIEDINLWNRSRGKNELVGFITQLSTSVKGKRISEENTESKEAKELILPLLDGFDTEYIVEIVPYFVNSFGNKTRIDYGSGHEMMFLILILCLSKIGVYEPKDSPGLVLIVFQRYLELVRKVQTLYKLEPAGSHGVWGLDDYQFLVYYFGSSQFIGTNTKPIISINTNYISENKSEYLYLQAIDFINKTKSGPFFEHSPQLNEISGVPTWEKVNSGLMKMYLAEVLRKFPVVQHLIFGTLFSFEPEDIQTA</sequence>
<reference evidence="8 9" key="1">
    <citation type="journal article" date="2018" name="MBio">
        <title>Comparative Genomics Reveals the Core Gene Toolbox for the Fungus-Insect Symbiosis.</title>
        <authorList>
            <person name="Wang Y."/>
            <person name="Stata M."/>
            <person name="Wang W."/>
            <person name="Stajich J.E."/>
            <person name="White M.M."/>
            <person name="Moncalvo J.M."/>
        </authorList>
    </citation>
    <scope>NUCLEOTIDE SEQUENCE [LARGE SCALE GENOMIC DNA]</scope>
    <source>
        <strain evidence="8 9">AUS-77-4</strain>
    </source>
</reference>
<dbReference type="GO" id="GO:0005737">
    <property type="term" value="C:cytoplasm"/>
    <property type="evidence" value="ECO:0007669"/>
    <property type="project" value="UniProtKB-SubCell"/>
</dbReference>
<comment type="caution">
    <text evidence="8">The sequence shown here is derived from an EMBL/GenBank/DDBJ whole genome shotgun (WGS) entry which is preliminary data.</text>
</comment>
<comment type="catalytic activity">
    <reaction evidence="1 7">
        <text>[protein]-peptidylproline (omega=180) = [protein]-peptidylproline (omega=0)</text>
        <dbReference type="Rhea" id="RHEA:16237"/>
        <dbReference type="Rhea" id="RHEA-COMP:10747"/>
        <dbReference type="Rhea" id="RHEA-COMP:10748"/>
        <dbReference type="ChEBI" id="CHEBI:83833"/>
        <dbReference type="ChEBI" id="CHEBI:83834"/>
        <dbReference type="EC" id="5.2.1.8"/>
    </reaction>
</comment>
<proteinExistence type="inferred from homology"/>
<dbReference type="AlphaFoldDB" id="A0A2T9YLQ4"/>
<dbReference type="InterPro" id="IPR037218">
    <property type="entry name" value="PTPA_sf"/>
</dbReference>
<dbReference type="GO" id="GO:0003755">
    <property type="term" value="F:peptidyl-prolyl cis-trans isomerase activity"/>
    <property type="evidence" value="ECO:0007669"/>
    <property type="project" value="UniProtKB-KW"/>
</dbReference>
<dbReference type="GO" id="GO:0000159">
    <property type="term" value="C:protein phosphatase type 2A complex"/>
    <property type="evidence" value="ECO:0007669"/>
    <property type="project" value="TreeGrafter"/>
</dbReference>
<dbReference type="PIRSF" id="PIRSF016325">
    <property type="entry name" value="Phstyr_phstse_ac"/>
    <property type="match status" value="1"/>
</dbReference>
<evidence type="ECO:0000256" key="1">
    <source>
        <dbReference type="ARBA" id="ARBA00000971"/>
    </source>
</evidence>
<keyword evidence="6 7" id="KW-0413">Isomerase</keyword>
<dbReference type="Pfam" id="PF03095">
    <property type="entry name" value="PTPA"/>
    <property type="match status" value="1"/>
</dbReference>
<evidence type="ECO:0000256" key="7">
    <source>
        <dbReference type="RuleBase" id="RU361210"/>
    </source>
</evidence>
<evidence type="ECO:0000256" key="3">
    <source>
        <dbReference type="ARBA" id="ARBA00011019"/>
    </source>
</evidence>
<dbReference type="CDD" id="cd04087">
    <property type="entry name" value="PTPA"/>
    <property type="match status" value="1"/>
</dbReference>
<dbReference type="SUPFAM" id="SSF140984">
    <property type="entry name" value="PTPA-like"/>
    <property type="match status" value="1"/>
</dbReference>
<dbReference type="InterPro" id="IPR004327">
    <property type="entry name" value="Phstyr_phstse_ac"/>
</dbReference>
<evidence type="ECO:0000256" key="2">
    <source>
        <dbReference type="ARBA" id="ARBA00004496"/>
    </source>
</evidence>
<protein>
    <recommendedName>
        <fullName evidence="7">Serine/threonine-protein phosphatase 2A activator</fullName>
        <ecNumber evidence="7">5.2.1.8</ecNumber>
    </recommendedName>
    <alternativeName>
        <fullName evidence="7">Phosphotyrosyl phosphatase activator</fullName>
    </alternativeName>
</protein>